<dbReference type="EMBL" id="QGNW01000079">
    <property type="protein sequence ID" value="RVX00891.1"/>
    <property type="molecule type" value="Genomic_DNA"/>
</dbReference>
<sequence length="337" mass="38401">MGSDVVFGSLYLDRIVSLMMIDLVSPDFLTYHTSGATLGHIPFHLRFMDPHGLARSSLTGCSLRRGHDRYLTEPLRSIQPGPHFSTLGFHHASPSGRSPLVYMIIHGYEIHARSMFDLILSGYSEEPLLSHSARFIPFDIVVWSCLWCLDFPRHHFRGIRSVTRPIGVILGSSEQIGAITIILFRLPEPFLSSRFGFQSHHCHLAWAFRAITVILLRLPEPLLPSRLGFQSHYYHLVWASRAISAILFRLPEPSLSFCLGFQNCYLLSFYFLSLVLRVGLVIQSHYSWRSCPLALHILPSGFCIRPQLSSLRYPVLIAYSPRTPGWFDRYSSLTLIF</sequence>
<accession>A0A438IVX3</accession>
<name>A0A438IVX3_VITVI</name>
<protein>
    <submittedName>
        <fullName evidence="1">Uncharacterized protein</fullName>
    </submittedName>
</protein>
<dbReference type="Proteomes" id="UP000288805">
    <property type="component" value="Unassembled WGS sequence"/>
</dbReference>
<evidence type="ECO:0000313" key="1">
    <source>
        <dbReference type="EMBL" id="RVX00891.1"/>
    </source>
</evidence>
<comment type="caution">
    <text evidence="1">The sequence shown here is derived from an EMBL/GenBank/DDBJ whole genome shotgun (WGS) entry which is preliminary data.</text>
</comment>
<gene>
    <name evidence="1" type="ORF">CK203_026445</name>
</gene>
<proteinExistence type="predicted"/>
<reference evidence="1 2" key="1">
    <citation type="journal article" date="2018" name="PLoS Genet.">
        <title>Population sequencing reveals clonal diversity and ancestral inbreeding in the grapevine cultivar Chardonnay.</title>
        <authorList>
            <person name="Roach M.J."/>
            <person name="Johnson D.L."/>
            <person name="Bohlmann J."/>
            <person name="van Vuuren H.J."/>
            <person name="Jones S.J."/>
            <person name="Pretorius I.S."/>
            <person name="Schmidt S.A."/>
            <person name="Borneman A.R."/>
        </authorList>
    </citation>
    <scope>NUCLEOTIDE SEQUENCE [LARGE SCALE GENOMIC DNA]</scope>
    <source>
        <strain evidence="2">cv. Chardonnay</strain>
        <tissue evidence="1">Leaf</tissue>
    </source>
</reference>
<organism evidence="1 2">
    <name type="scientific">Vitis vinifera</name>
    <name type="common">Grape</name>
    <dbReference type="NCBI Taxonomy" id="29760"/>
    <lineage>
        <taxon>Eukaryota</taxon>
        <taxon>Viridiplantae</taxon>
        <taxon>Streptophyta</taxon>
        <taxon>Embryophyta</taxon>
        <taxon>Tracheophyta</taxon>
        <taxon>Spermatophyta</taxon>
        <taxon>Magnoliopsida</taxon>
        <taxon>eudicotyledons</taxon>
        <taxon>Gunneridae</taxon>
        <taxon>Pentapetalae</taxon>
        <taxon>rosids</taxon>
        <taxon>Vitales</taxon>
        <taxon>Vitaceae</taxon>
        <taxon>Viteae</taxon>
        <taxon>Vitis</taxon>
    </lineage>
</organism>
<evidence type="ECO:0000313" key="2">
    <source>
        <dbReference type="Proteomes" id="UP000288805"/>
    </source>
</evidence>
<dbReference type="AlphaFoldDB" id="A0A438IVX3"/>